<protein>
    <submittedName>
        <fullName evidence="2">Uncharacterized protein</fullName>
    </submittedName>
</protein>
<keyword evidence="1" id="KW-0472">Membrane</keyword>
<dbReference type="STRING" id="1618659.UV11_C0019G0012"/>
<dbReference type="AlphaFoldDB" id="A0A0G0ZEQ2"/>
<feature type="transmembrane region" description="Helical" evidence="1">
    <location>
        <begin position="114"/>
        <end position="133"/>
    </location>
</feature>
<keyword evidence="1" id="KW-0812">Transmembrane</keyword>
<accession>A0A0G0ZEQ2</accession>
<feature type="transmembrane region" description="Helical" evidence="1">
    <location>
        <begin position="15"/>
        <end position="33"/>
    </location>
</feature>
<organism evidence="2 3">
    <name type="scientific">Candidatus Giovannonibacteria bacterium GW2011_GWF2_42_19</name>
    <dbReference type="NCBI Taxonomy" id="1618659"/>
    <lineage>
        <taxon>Bacteria</taxon>
        <taxon>Candidatus Giovannoniibacteriota</taxon>
    </lineage>
</organism>
<sequence>MWYNKLYRMNYKRKIFLIIVISALAFIYAVVGLCKSIPTGMCLGEWGELGQVVGFYSIVLFLLSIIFFFLKENVFRSWVKFSKYYLPVAFILILFTIASPQSGGWANSTFDSELASWWSAGLFALISMGIIVWKSWRLRRQKV</sequence>
<comment type="caution">
    <text evidence="2">The sequence shown here is derived from an EMBL/GenBank/DDBJ whole genome shotgun (WGS) entry which is preliminary data.</text>
</comment>
<evidence type="ECO:0000313" key="2">
    <source>
        <dbReference type="EMBL" id="KKS47129.1"/>
    </source>
</evidence>
<evidence type="ECO:0000313" key="3">
    <source>
        <dbReference type="Proteomes" id="UP000034036"/>
    </source>
</evidence>
<name>A0A0G0ZEQ2_9BACT</name>
<keyword evidence="1" id="KW-1133">Transmembrane helix</keyword>
<proteinExistence type="predicted"/>
<feature type="transmembrane region" description="Helical" evidence="1">
    <location>
        <begin position="53"/>
        <end position="70"/>
    </location>
</feature>
<evidence type="ECO:0000256" key="1">
    <source>
        <dbReference type="SAM" id="Phobius"/>
    </source>
</evidence>
<gene>
    <name evidence="2" type="ORF">UV11_C0019G0012</name>
</gene>
<dbReference type="EMBL" id="LCDF01000019">
    <property type="protein sequence ID" value="KKS47129.1"/>
    <property type="molecule type" value="Genomic_DNA"/>
</dbReference>
<feature type="transmembrane region" description="Helical" evidence="1">
    <location>
        <begin position="82"/>
        <end position="102"/>
    </location>
</feature>
<dbReference type="Proteomes" id="UP000034036">
    <property type="component" value="Unassembled WGS sequence"/>
</dbReference>
<reference evidence="2 3" key="1">
    <citation type="journal article" date="2015" name="Nature">
        <title>rRNA introns, odd ribosomes, and small enigmatic genomes across a large radiation of phyla.</title>
        <authorList>
            <person name="Brown C.T."/>
            <person name="Hug L.A."/>
            <person name="Thomas B.C."/>
            <person name="Sharon I."/>
            <person name="Castelle C.J."/>
            <person name="Singh A."/>
            <person name="Wilkins M.J."/>
            <person name="Williams K.H."/>
            <person name="Banfield J.F."/>
        </authorList>
    </citation>
    <scope>NUCLEOTIDE SEQUENCE [LARGE SCALE GENOMIC DNA]</scope>
</reference>